<dbReference type="PROSITE" id="PS51352">
    <property type="entry name" value="THIOREDOXIN_2"/>
    <property type="match status" value="1"/>
</dbReference>
<evidence type="ECO:0000313" key="16">
    <source>
        <dbReference type="Proteomes" id="UP000285310"/>
    </source>
</evidence>
<dbReference type="FunCoup" id="A0A423PSM8">
    <property type="interactions" value="586"/>
</dbReference>
<sequence>MAVEPNDRAPDFKAPATGDQTLSLSDFSNRILVLYFYPRDNTPGCTQEGQGFRDIYPALQQAGADVLGVSRDSLRRHENFRTKHAFPFDLISDADERVCKAYEVLKEKNMYGRTHIGIERSTFVIDTHGIIRYVWRGVKVADHAQDVLQAVTAID</sequence>
<keyword evidence="16" id="KW-1185">Reference proteome</keyword>
<evidence type="ECO:0000256" key="13">
    <source>
        <dbReference type="PIRSR" id="PIRSR000239-1"/>
    </source>
</evidence>
<keyword evidence="7" id="KW-1015">Disulfide bond</keyword>
<evidence type="ECO:0000256" key="2">
    <source>
        <dbReference type="ARBA" id="ARBA00011245"/>
    </source>
</evidence>
<comment type="caution">
    <text evidence="15">The sequence shown here is derived from an EMBL/GenBank/DDBJ whole genome shotgun (WGS) entry which is preliminary data.</text>
</comment>
<reference evidence="15 16" key="1">
    <citation type="submission" date="2013-10" db="EMBL/GenBank/DDBJ databases">
        <title>Salinisphaera japonica YTM-1 Genome Sequencing.</title>
        <authorList>
            <person name="Lai Q."/>
            <person name="Li C."/>
            <person name="Shao Z."/>
        </authorList>
    </citation>
    <scope>NUCLEOTIDE SEQUENCE [LARGE SCALE GENOMIC DNA]</scope>
    <source>
        <strain evidence="15 16">YTM-1</strain>
    </source>
</reference>
<dbReference type="Gene3D" id="3.40.30.10">
    <property type="entry name" value="Glutaredoxin"/>
    <property type="match status" value="1"/>
</dbReference>
<evidence type="ECO:0000256" key="12">
    <source>
        <dbReference type="ARBA" id="ARBA00049091"/>
    </source>
</evidence>
<dbReference type="GO" id="GO:0034599">
    <property type="term" value="P:cellular response to oxidative stress"/>
    <property type="evidence" value="ECO:0007669"/>
    <property type="project" value="TreeGrafter"/>
</dbReference>
<feature type="domain" description="Thioredoxin" evidence="14">
    <location>
        <begin position="3"/>
        <end position="155"/>
    </location>
</feature>
<gene>
    <name evidence="15" type="ORF">SAJA_07550</name>
</gene>
<accession>A0A423PSM8</accession>
<evidence type="ECO:0000256" key="10">
    <source>
        <dbReference type="ARBA" id="ARBA00038489"/>
    </source>
</evidence>
<evidence type="ECO:0000256" key="9">
    <source>
        <dbReference type="ARBA" id="ARBA00032824"/>
    </source>
</evidence>
<dbReference type="GO" id="GO:0045454">
    <property type="term" value="P:cell redox homeostasis"/>
    <property type="evidence" value="ECO:0007669"/>
    <property type="project" value="TreeGrafter"/>
</dbReference>
<dbReference type="FunFam" id="3.40.30.10:FF:000007">
    <property type="entry name" value="Thioredoxin-dependent thiol peroxidase"/>
    <property type="match status" value="1"/>
</dbReference>
<evidence type="ECO:0000256" key="3">
    <source>
        <dbReference type="ARBA" id="ARBA00013017"/>
    </source>
</evidence>
<keyword evidence="8" id="KW-0676">Redox-active center</keyword>
<comment type="function">
    <text evidence="1">Thiol-specific peroxidase that catalyzes the reduction of hydrogen peroxide and organic hydroperoxides to water and alcohols, respectively. Plays a role in cell protection against oxidative stress by detoxifying peroxides and as sensor of hydrogen peroxide-mediated signaling events.</text>
</comment>
<dbReference type="InterPro" id="IPR000866">
    <property type="entry name" value="AhpC/TSA"/>
</dbReference>
<dbReference type="EC" id="1.11.1.24" evidence="3"/>
<dbReference type="GO" id="GO:0008379">
    <property type="term" value="F:thioredoxin peroxidase activity"/>
    <property type="evidence" value="ECO:0007669"/>
    <property type="project" value="TreeGrafter"/>
</dbReference>
<evidence type="ECO:0000313" key="15">
    <source>
        <dbReference type="EMBL" id="ROO28593.1"/>
    </source>
</evidence>
<dbReference type="SUPFAM" id="SSF52833">
    <property type="entry name" value="Thioredoxin-like"/>
    <property type="match status" value="1"/>
</dbReference>
<evidence type="ECO:0000256" key="7">
    <source>
        <dbReference type="ARBA" id="ARBA00023157"/>
    </source>
</evidence>
<evidence type="ECO:0000256" key="11">
    <source>
        <dbReference type="ARBA" id="ARBA00042639"/>
    </source>
</evidence>
<dbReference type="InterPro" id="IPR013766">
    <property type="entry name" value="Thioredoxin_domain"/>
</dbReference>
<dbReference type="InParanoid" id="A0A423PSM8"/>
<keyword evidence="5" id="KW-0049">Antioxidant</keyword>
<comment type="similarity">
    <text evidence="10">Belongs to the peroxiredoxin family. BCP/PrxQ subfamily.</text>
</comment>
<dbReference type="InterPro" id="IPR036249">
    <property type="entry name" value="Thioredoxin-like_sf"/>
</dbReference>
<dbReference type="PIRSF" id="PIRSF000239">
    <property type="entry name" value="AHPC"/>
    <property type="match status" value="1"/>
</dbReference>
<evidence type="ECO:0000256" key="1">
    <source>
        <dbReference type="ARBA" id="ARBA00003330"/>
    </source>
</evidence>
<keyword evidence="6" id="KW-0560">Oxidoreductase</keyword>
<dbReference type="PANTHER" id="PTHR42801">
    <property type="entry name" value="THIOREDOXIN-DEPENDENT PEROXIDE REDUCTASE"/>
    <property type="match status" value="1"/>
</dbReference>
<evidence type="ECO:0000256" key="4">
    <source>
        <dbReference type="ARBA" id="ARBA00022559"/>
    </source>
</evidence>
<dbReference type="PANTHER" id="PTHR42801:SF4">
    <property type="entry name" value="AHPC_TSA FAMILY PROTEIN"/>
    <property type="match status" value="1"/>
</dbReference>
<dbReference type="AlphaFoldDB" id="A0A423PSM8"/>
<feature type="active site" description="Cysteine sulfenic acid (-SOH) intermediate; for peroxidase activity" evidence="13">
    <location>
        <position position="45"/>
    </location>
</feature>
<comment type="subunit">
    <text evidence="2">Monomer.</text>
</comment>
<evidence type="ECO:0000256" key="5">
    <source>
        <dbReference type="ARBA" id="ARBA00022862"/>
    </source>
</evidence>
<name>A0A423PSM8_9GAMM</name>
<keyword evidence="4" id="KW-0575">Peroxidase</keyword>
<dbReference type="EMBL" id="AYKG01000020">
    <property type="protein sequence ID" value="ROO28593.1"/>
    <property type="molecule type" value="Genomic_DNA"/>
</dbReference>
<dbReference type="RefSeq" id="WP_123658034.1">
    <property type="nucleotide sequence ID" value="NZ_AYKG01000020.1"/>
</dbReference>
<dbReference type="Proteomes" id="UP000285310">
    <property type="component" value="Unassembled WGS sequence"/>
</dbReference>
<evidence type="ECO:0000256" key="6">
    <source>
        <dbReference type="ARBA" id="ARBA00023002"/>
    </source>
</evidence>
<evidence type="ECO:0000256" key="8">
    <source>
        <dbReference type="ARBA" id="ARBA00023284"/>
    </source>
</evidence>
<organism evidence="15 16">
    <name type="scientific">Salinisphaera japonica YTM-1</name>
    <dbReference type="NCBI Taxonomy" id="1209778"/>
    <lineage>
        <taxon>Bacteria</taxon>
        <taxon>Pseudomonadati</taxon>
        <taxon>Pseudomonadota</taxon>
        <taxon>Gammaproteobacteria</taxon>
        <taxon>Salinisphaerales</taxon>
        <taxon>Salinisphaeraceae</taxon>
        <taxon>Salinisphaera</taxon>
    </lineage>
</organism>
<comment type="catalytic activity">
    <reaction evidence="12">
        <text>a hydroperoxide + [thioredoxin]-dithiol = an alcohol + [thioredoxin]-disulfide + H2O</text>
        <dbReference type="Rhea" id="RHEA:62620"/>
        <dbReference type="Rhea" id="RHEA-COMP:10698"/>
        <dbReference type="Rhea" id="RHEA-COMP:10700"/>
        <dbReference type="ChEBI" id="CHEBI:15377"/>
        <dbReference type="ChEBI" id="CHEBI:29950"/>
        <dbReference type="ChEBI" id="CHEBI:30879"/>
        <dbReference type="ChEBI" id="CHEBI:35924"/>
        <dbReference type="ChEBI" id="CHEBI:50058"/>
        <dbReference type="EC" id="1.11.1.24"/>
    </reaction>
</comment>
<dbReference type="Pfam" id="PF00578">
    <property type="entry name" value="AhpC-TSA"/>
    <property type="match status" value="1"/>
</dbReference>
<evidence type="ECO:0000259" key="14">
    <source>
        <dbReference type="PROSITE" id="PS51352"/>
    </source>
</evidence>
<dbReference type="InterPro" id="IPR024706">
    <property type="entry name" value="Peroxiredoxin_AhpC-typ"/>
</dbReference>
<dbReference type="CDD" id="cd03017">
    <property type="entry name" value="PRX_BCP"/>
    <property type="match status" value="1"/>
</dbReference>
<dbReference type="OrthoDB" id="9812811at2"/>
<dbReference type="InterPro" id="IPR050924">
    <property type="entry name" value="Peroxiredoxin_BCP/PrxQ"/>
</dbReference>
<protein>
    <recommendedName>
        <fullName evidence="3">thioredoxin-dependent peroxiredoxin</fullName>
        <ecNumber evidence="3">1.11.1.24</ecNumber>
    </recommendedName>
    <alternativeName>
        <fullName evidence="9">Thioredoxin peroxidase</fullName>
    </alternativeName>
    <alternativeName>
        <fullName evidence="11">Thioredoxin-dependent peroxiredoxin Bcp</fullName>
    </alternativeName>
</protein>
<proteinExistence type="inferred from homology"/>
<dbReference type="GO" id="GO:0005737">
    <property type="term" value="C:cytoplasm"/>
    <property type="evidence" value="ECO:0007669"/>
    <property type="project" value="TreeGrafter"/>
</dbReference>